<accession>A0A9Q8X2G9</accession>
<sequence length="156" mass="17288">MKIILINDVDKLGNMGSEITVKSGYARNFLIPKYKAMPATKNNIAIFKAKQLEFQNKAIEIQTKAELCAETINKLKSITIKAKSGVEGKLFGSIGSRDIAAAITTASGFKVFKSQIRLPNHNVLRTTGTYNINIHIYNDIFAKIDVIIVSQMIKNK</sequence>
<dbReference type="Pfam" id="PF03948">
    <property type="entry name" value="Ribosomal_L9_C"/>
    <property type="match status" value="1"/>
</dbReference>
<comment type="function">
    <text evidence="7">Binds to the 23S rRNA.</text>
</comment>
<comment type="similarity">
    <text evidence="1 7">Belongs to the bacterial ribosomal protein bL9 family.</text>
</comment>
<dbReference type="GO" id="GO:0003735">
    <property type="term" value="F:structural constituent of ribosome"/>
    <property type="evidence" value="ECO:0007669"/>
    <property type="project" value="InterPro"/>
</dbReference>
<evidence type="ECO:0000256" key="7">
    <source>
        <dbReference type="HAMAP-Rule" id="MF_00503"/>
    </source>
</evidence>
<proteinExistence type="inferred from homology"/>
<dbReference type="GO" id="GO:0006412">
    <property type="term" value="P:translation"/>
    <property type="evidence" value="ECO:0007669"/>
    <property type="project" value="UniProtKB-UniRule"/>
</dbReference>
<evidence type="ECO:0000256" key="2">
    <source>
        <dbReference type="ARBA" id="ARBA00022730"/>
    </source>
</evidence>
<dbReference type="Proteomes" id="UP001056209">
    <property type="component" value="Chromosome"/>
</dbReference>
<dbReference type="PROSITE" id="PS00651">
    <property type="entry name" value="RIBOSOMAL_L9"/>
    <property type="match status" value="1"/>
</dbReference>
<dbReference type="NCBIfam" id="TIGR00158">
    <property type="entry name" value="L9"/>
    <property type="match status" value="1"/>
</dbReference>
<dbReference type="EMBL" id="CP097753">
    <property type="protein sequence ID" value="URJ28086.1"/>
    <property type="molecule type" value="Genomic_DNA"/>
</dbReference>
<keyword evidence="2 7" id="KW-0699">rRNA-binding</keyword>
<dbReference type="InterPro" id="IPR020594">
    <property type="entry name" value="Ribosomal_bL9_bac/chp"/>
</dbReference>
<keyword evidence="4 7" id="KW-0689">Ribosomal protein</keyword>
<dbReference type="AlphaFoldDB" id="A0A9Q8X2G9"/>
<dbReference type="GO" id="GO:1990904">
    <property type="term" value="C:ribonucleoprotein complex"/>
    <property type="evidence" value="ECO:0007669"/>
    <property type="project" value="UniProtKB-KW"/>
</dbReference>
<evidence type="ECO:0000256" key="1">
    <source>
        <dbReference type="ARBA" id="ARBA00010605"/>
    </source>
</evidence>
<evidence type="ECO:0000256" key="5">
    <source>
        <dbReference type="ARBA" id="ARBA00023274"/>
    </source>
</evidence>
<reference evidence="9" key="1">
    <citation type="submission" date="2022-05" db="EMBL/GenBank/DDBJ databases">
        <title>Impact of host demography and evolutionary history on endosymbiont molecular evolution: a test in carpenter ants (Genus Camponotus) and their Blochmannia endosymbionts.</title>
        <authorList>
            <person name="Manthey J.D."/>
            <person name="Giron J.C."/>
            <person name="Hruska J.P."/>
        </authorList>
    </citation>
    <scope>NUCLEOTIDE SEQUENCE</scope>
    <source>
        <strain evidence="9">C-039</strain>
    </source>
</reference>
<dbReference type="InterPro" id="IPR009027">
    <property type="entry name" value="Ribosomal_bL9/RNase_H1_N"/>
</dbReference>
<dbReference type="PANTHER" id="PTHR21368">
    <property type="entry name" value="50S RIBOSOMAL PROTEIN L9"/>
    <property type="match status" value="1"/>
</dbReference>
<evidence type="ECO:0000313" key="10">
    <source>
        <dbReference type="Proteomes" id="UP001056209"/>
    </source>
</evidence>
<dbReference type="InterPro" id="IPR020070">
    <property type="entry name" value="Ribosomal_bL9_N"/>
</dbReference>
<evidence type="ECO:0000256" key="4">
    <source>
        <dbReference type="ARBA" id="ARBA00022980"/>
    </source>
</evidence>
<feature type="domain" description="Ribosomal protein L9" evidence="8">
    <location>
        <begin position="13"/>
        <end position="40"/>
    </location>
</feature>
<evidence type="ECO:0000313" key="9">
    <source>
        <dbReference type="EMBL" id="URJ28086.1"/>
    </source>
</evidence>
<dbReference type="GO" id="GO:0019843">
    <property type="term" value="F:rRNA binding"/>
    <property type="evidence" value="ECO:0007669"/>
    <property type="project" value="UniProtKB-UniRule"/>
</dbReference>
<protein>
    <recommendedName>
        <fullName evidence="6 7">Large ribosomal subunit protein bL9</fullName>
    </recommendedName>
</protein>
<name>A0A9Q8X2G9_9ENTR</name>
<dbReference type="HAMAP" id="MF_00503">
    <property type="entry name" value="Ribosomal_bL9"/>
    <property type="match status" value="1"/>
</dbReference>
<organism evidence="9 10">
    <name type="scientific">Candidatus Blochmannia vicinus</name>
    <name type="common">nom. nud.</name>
    <dbReference type="NCBI Taxonomy" id="251540"/>
    <lineage>
        <taxon>Bacteria</taxon>
        <taxon>Pseudomonadati</taxon>
        <taxon>Pseudomonadota</taxon>
        <taxon>Gammaproteobacteria</taxon>
        <taxon>Enterobacterales</taxon>
        <taxon>Enterobacteriaceae</taxon>
        <taxon>ant endosymbionts</taxon>
        <taxon>Candidatus Blochmanniella</taxon>
    </lineage>
</organism>
<dbReference type="Gene3D" id="3.40.5.10">
    <property type="entry name" value="Ribosomal protein L9, N-terminal domain"/>
    <property type="match status" value="1"/>
</dbReference>
<dbReference type="InterPro" id="IPR020069">
    <property type="entry name" value="Ribosomal_bL9_C"/>
</dbReference>
<keyword evidence="3 7" id="KW-0694">RNA-binding</keyword>
<evidence type="ECO:0000259" key="8">
    <source>
        <dbReference type="PROSITE" id="PS00651"/>
    </source>
</evidence>
<dbReference type="InterPro" id="IPR000244">
    <property type="entry name" value="Ribosomal_bL9"/>
</dbReference>
<dbReference type="InterPro" id="IPR036791">
    <property type="entry name" value="Ribosomal_bL9_C_sf"/>
</dbReference>
<dbReference type="Pfam" id="PF01281">
    <property type="entry name" value="Ribosomal_L9_N"/>
    <property type="match status" value="1"/>
</dbReference>
<dbReference type="GO" id="GO:0005840">
    <property type="term" value="C:ribosome"/>
    <property type="evidence" value="ECO:0007669"/>
    <property type="project" value="UniProtKB-KW"/>
</dbReference>
<dbReference type="InterPro" id="IPR036935">
    <property type="entry name" value="Ribosomal_bL9_N_sf"/>
</dbReference>
<keyword evidence="5 7" id="KW-0687">Ribonucleoprotein</keyword>
<gene>
    <name evidence="7 9" type="primary">rplI</name>
    <name evidence="9" type="ORF">M9393_02820</name>
</gene>
<dbReference type="SUPFAM" id="SSF55658">
    <property type="entry name" value="L9 N-domain-like"/>
    <property type="match status" value="1"/>
</dbReference>
<dbReference type="Gene3D" id="3.10.430.100">
    <property type="entry name" value="Ribosomal protein L9, C-terminal domain"/>
    <property type="match status" value="1"/>
</dbReference>
<evidence type="ECO:0000256" key="6">
    <source>
        <dbReference type="ARBA" id="ARBA00035292"/>
    </source>
</evidence>
<evidence type="ECO:0000256" key="3">
    <source>
        <dbReference type="ARBA" id="ARBA00022884"/>
    </source>
</evidence>
<dbReference type="SUPFAM" id="SSF55653">
    <property type="entry name" value="Ribosomal protein L9 C-domain"/>
    <property type="match status" value="1"/>
</dbReference>
<dbReference type="RefSeq" id="WP_250248487.1">
    <property type="nucleotide sequence ID" value="NZ_CP097753.1"/>
</dbReference>